<dbReference type="FunFam" id="1.10.287.630:FF:000001">
    <property type="entry name" value="Cyclic nucleotide-gated channel alpha 3"/>
    <property type="match status" value="1"/>
</dbReference>
<evidence type="ECO:0000256" key="7">
    <source>
        <dbReference type="ARBA" id="ARBA00023286"/>
    </source>
</evidence>
<dbReference type="GO" id="GO:0044877">
    <property type="term" value="F:protein-containing complex binding"/>
    <property type="evidence" value="ECO:0007669"/>
    <property type="project" value="TreeGrafter"/>
</dbReference>
<feature type="compositionally biased region" description="Polar residues" evidence="9">
    <location>
        <begin position="554"/>
        <end position="566"/>
    </location>
</feature>
<keyword evidence="3" id="KW-0812">Transmembrane</keyword>
<feature type="non-terminal residue" evidence="11">
    <location>
        <position position="639"/>
    </location>
</feature>
<dbReference type="GO" id="GO:0005223">
    <property type="term" value="F:intracellularly cGMP-activated cation channel activity"/>
    <property type="evidence" value="ECO:0007669"/>
    <property type="project" value="TreeGrafter"/>
</dbReference>
<feature type="compositionally biased region" description="Basic and acidic residues" evidence="9">
    <location>
        <begin position="627"/>
        <end position="639"/>
    </location>
</feature>
<dbReference type="SUPFAM" id="SSF51206">
    <property type="entry name" value="cAMP-binding domain-like"/>
    <property type="match status" value="2"/>
</dbReference>
<dbReference type="SUPFAM" id="SSF81324">
    <property type="entry name" value="Voltage-gated potassium channels"/>
    <property type="match status" value="1"/>
</dbReference>
<protein>
    <recommendedName>
        <fullName evidence="10">Cyclic nucleotide-binding domain-containing protein</fullName>
    </recommendedName>
</protein>
<comment type="subcellular location">
    <subcellularLocation>
        <location evidence="1">Membrane</location>
        <topology evidence="1">Multi-pass membrane protein</topology>
    </subcellularLocation>
</comment>
<dbReference type="Gene3D" id="2.60.120.10">
    <property type="entry name" value="Jelly Rolls"/>
    <property type="match status" value="1"/>
</dbReference>
<keyword evidence="2" id="KW-0813">Transport</keyword>
<dbReference type="Pfam" id="PF00520">
    <property type="entry name" value="Ion_trans"/>
    <property type="match status" value="1"/>
</dbReference>
<evidence type="ECO:0000256" key="8">
    <source>
        <dbReference type="ARBA" id="ARBA00023303"/>
    </source>
</evidence>
<dbReference type="OrthoDB" id="421226at2759"/>
<dbReference type="Proteomes" id="UP000792457">
    <property type="component" value="Unassembled WGS sequence"/>
</dbReference>
<comment type="caution">
    <text evidence="11">The sequence shown here is derived from an EMBL/GenBank/DDBJ whole genome shotgun (WGS) entry which is preliminary data.</text>
</comment>
<feature type="compositionally biased region" description="Basic and acidic residues" evidence="9">
    <location>
        <begin position="542"/>
        <end position="551"/>
    </location>
</feature>
<sequence length="639" mass="71189">MNLFSKGYLEEGLMVKEPRKLRRNYFRSPHFKLDLVSIIPTELVVLGFASAAPATSDPPWPPPVPRPVIARLNRLARLPRANTFFSKTETRTPHPNAFRIAKVLGTTLLLIHWNACAYFALSCFLGFGSDGWVYGGVPAHQKAALQAANSGYLQQGRSAAHGRSNGSVNMPTTQETPLSRSQAVRLTTTLSHQYIYSFYWSTLTLTTIGETPPPETELEHVFVAFDFLAGVLIFATIVGNVGTMVSGAGAARLAFRAKCDAVKRYLTLRKVSKELEDRVIRWFDYVWASRQALMDEEEGRVLSALPPHLRSEIALHVHLETLRQVRIFQDAEPGLLAELVLKLRLQPRRLRLQKGRRRERALYREKRKTARDVGLEERNTSEESSESEEEVVQATLGAGSVFGEVALLEIPGTKTGNRRTASVRSVGYSDLFCLSKADLWAALEEYPAARRRLSERSRRILAKDGLLTDKKSENDESKETVPKTDTSVVPKSEETKESDNNAEGGTLKVDAKDDASRQSVTKHVKIGRIKVSPVNDQPPSIEQKDNQRLCEDGQASSSDVEVNTESNSREIIDSETECVGKIEGRKNLSTLGKSVENGEMGELAGLASRQSTLQSDDDIDDEGQQYQRDKSLEVRIQHM</sequence>
<evidence type="ECO:0000256" key="6">
    <source>
        <dbReference type="ARBA" id="ARBA00023136"/>
    </source>
</evidence>
<dbReference type="InterPro" id="IPR018490">
    <property type="entry name" value="cNMP-bd_dom_sf"/>
</dbReference>
<evidence type="ECO:0000256" key="9">
    <source>
        <dbReference type="SAM" id="MobiDB-lite"/>
    </source>
</evidence>
<dbReference type="InterPro" id="IPR018488">
    <property type="entry name" value="cNMP-bd_CS"/>
</dbReference>
<dbReference type="PANTHER" id="PTHR45638">
    <property type="entry name" value="CYCLIC NUCLEOTIDE-GATED CATION CHANNEL SUBUNIT A"/>
    <property type="match status" value="1"/>
</dbReference>
<feature type="compositionally biased region" description="Polar residues" evidence="9">
    <location>
        <begin position="164"/>
        <end position="175"/>
    </location>
</feature>
<evidence type="ECO:0000256" key="1">
    <source>
        <dbReference type="ARBA" id="ARBA00004141"/>
    </source>
</evidence>
<feature type="region of interest" description="Disordered" evidence="9">
    <location>
        <begin position="156"/>
        <end position="175"/>
    </location>
</feature>
<dbReference type="InterPro" id="IPR000595">
    <property type="entry name" value="cNMP-bd_dom"/>
</dbReference>
<evidence type="ECO:0000256" key="5">
    <source>
        <dbReference type="ARBA" id="ARBA00023065"/>
    </source>
</evidence>
<evidence type="ECO:0000259" key="10">
    <source>
        <dbReference type="PROSITE" id="PS50042"/>
    </source>
</evidence>
<organism evidence="11 12">
    <name type="scientific">Ladona fulva</name>
    <name type="common">Scarce chaser dragonfly</name>
    <name type="synonym">Libellula fulva</name>
    <dbReference type="NCBI Taxonomy" id="123851"/>
    <lineage>
        <taxon>Eukaryota</taxon>
        <taxon>Metazoa</taxon>
        <taxon>Ecdysozoa</taxon>
        <taxon>Arthropoda</taxon>
        <taxon>Hexapoda</taxon>
        <taxon>Insecta</taxon>
        <taxon>Pterygota</taxon>
        <taxon>Palaeoptera</taxon>
        <taxon>Odonata</taxon>
        <taxon>Epiprocta</taxon>
        <taxon>Anisoptera</taxon>
        <taxon>Libelluloidea</taxon>
        <taxon>Libellulidae</taxon>
        <taxon>Ladona</taxon>
    </lineage>
</organism>
<keyword evidence="5" id="KW-0406">Ion transport</keyword>
<dbReference type="InterPro" id="IPR014710">
    <property type="entry name" value="RmlC-like_jellyroll"/>
</dbReference>
<dbReference type="CDD" id="cd00038">
    <property type="entry name" value="CAP_ED"/>
    <property type="match status" value="1"/>
</dbReference>
<dbReference type="GO" id="GO:0005886">
    <property type="term" value="C:plasma membrane"/>
    <property type="evidence" value="ECO:0007669"/>
    <property type="project" value="TreeGrafter"/>
</dbReference>
<keyword evidence="6" id="KW-0472">Membrane</keyword>
<dbReference type="PROSITE" id="PS50042">
    <property type="entry name" value="CNMP_BINDING_3"/>
    <property type="match status" value="1"/>
</dbReference>
<feature type="domain" description="Cyclic nucleotide-binding" evidence="10">
    <location>
        <begin position="387"/>
        <end position="460"/>
    </location>
</feature>
<reference evidence="11" key="2">
    <citation type="submission" date="2017-10" db="EMBL/GenBank/DDBJ databases">
        <title>Ladona fulva Genome sequencing and assembly.</title>
        <authorList>
            <person name="Murali S."/>
            <person name="Richards S."/>
            <person name="Bandaranaike D."/>
            <person name="Bellair M."/>
            <person name="Blankenburg K."/>
            <person name="Chao H."/>
            <person name="Dinh H."/>
            <person name="Doddapaneni H."/>
            <person name="Dugan-Rocha S."/>
            <person name="Elkadiri S."/>
            <person name="Gnanaolivu R."/>
            <person name="Hernandez B."/>
            <person name="Skinner E."/>
            <person name="Javaid M."/>
            <person name="Lee S."/>
            <person name="Li M."/>
            <person name="Ming W."/>
            <person name="Munidasa M."/>
            <person name="Muniz J."/>
            <person name="Nguyen L."/>
            <person name="Hughes D."/>
            <person name="Osuji N."/>
            <person name="Pu L.-L."/>
            <person name="Puazo M."/>
            <person name="Qu C."/>
            <person name="Quiroz J."/>
            <person name="Raj R."/>
            <person name="Weissenberger G."/>
            <person name="Xin Y."/>
            <person name="Zou X."/>
            <person name="Han Y."/>
            <person name="Worley K."/>
            <person name="Muzny D."/>
            <person name="Gibbs R."/>
        </authorList>
    </citation>
    <scope>NUCLEOTIDE SEQUENCE</scope>
    <source>
        <strain evidence="11">Sampled in the wild</strain>
    </source>
</reference>
<dbReference type="GO" id="GO:0030553">
    <property type="term" value="F:cGMP binding"/>
    <property type="evidence" value="ECO:0007669"/>
    <property type="project" value="TreeGrafter"/>
</dbReference>
<keyword evidence="8" id="KW-0407">Ion channel</keyword>
<proteinExistence type="predicted"/>
<reference evidence="11" key="1">
    <citation type="submission" date="2013-04" db="EMBL/GenBank/DDBJ databases">
        <authorList>
            <person name="Qu J."/>
            <person name="Murali S.C."/>
            <person name="Bandaranaike D."/>
            <person name="Bellair M."/>
            <person name="Blankenburg K."/>
            <person name="Chao H."/>
            <person name="Dinh H."/>
            <person name="Doddapaneni H."/>
            <person name="Downs B."/>
            <person name="Dugan-Rocha S."/>
            <person name="Elkadiri S."/>
            <person name="Gnanaolivu R.D."/>
            <person name="Hernandez B."/>
            <person name="Javaid M."/>
            <person name="Jayaseelan J.C."/>
            <person name="Lee S."/>
            <person name="Li M."/>
            <person name="Ming W."/>
            <person name="Munidasa M."/>
            <person name="Muniz J."/>
            <person name="Nguyen L."/>
            <person name="Ongeri F."/>
            <person name="Osuji N."/>
            <person name="Pu L.-L."/>
            <person name="Puazo M."/>
            <person name="Qu C."/>
            <person name="Quiroz J."/>
            <person name="Raj R."/>
            <person name="Weissenberger G."/>
            <person name="Xin Y."/>
            <person name="Zou X."/>
            <person name="Han Y."/>
            <person name="Richards S."/>
            <person name="Worley K."/>
            <person name="Muzny D."/>
            <person name="Gibbs R."/>
        </authorList>
    </citation>
    <scope>NUCLEOTIDE SEQUENCE</scope>
    <source>
        <strain evidence="11">Sampled in the wild</strain>
    </source>
</reference>
<dbReference type="AlphaFoldDB" id="A0A8K0KP37"/>
<evidence type="ECO:0000256" key="3">
    <source>
        <dbReference type="ARBA" id="ARBA00022692"/>
    </source>
</evidence>
<keyword evidence="7" id="KW-1071">Ligand-gated ion channel</keyword>
<feature type="compositionally biased region" description="Basic and acidic residues" evidence="9">
    <location>
        <begin position="471"/>
        <end position="482"/>
    </location>
</feature>
<dbReference type="GO" id="GO:0005222">
    <property type="term" value="F:intracellularly cAMP-activated cation channel activity"/>
    <property type="evidence" value="ECO:0007669"/>
    <property type="project" value="TreeGrafter"/>
</dbReference>
<feature type="region of interest" description="Disordered" evidence="9">
    <location>
        <begin position="608"/>
        <end position="639"/>
    </location>
</feature>
<dbReference type="EMBL" id="KZ309469">
    <property type="protein sequence ID" value="KAG8238936.1"/>
    <property type="molecule type" value="Genomic_DNA"/>
</dbReference>
<dbReference type="Gene3D" id="1.10.287.70">
    <property type="match status" value="1"/>
</dbReference>
<feature type="region of interest" description="Disordered" evidence="9">
    <location>
        <begin position="471"/>
        <end position="568"/>
    </location>
</feature>
<evidence type="ECO:0000256" key="4">
    <source>
        <dbReference type="ARBA" id="ARBA00022989"/>
    </source>
</evidence>
<evidence type="ECO:0000313" key="11">
    <source>
        <dbReference type="EMBL" id="KAG8238936.1"/>
    </source>
</evidence>
<keyword evidence="4" id="KW-1133">Transmembrane helix</keyword>
<name>A0A8K0KP37_LADFU</name>
<dbReference type="InterPro" id="IPR005821">
    <property type="entry name" value="Ion_trans_dom"/>
</dbReference>
<dbReference type="PANTHER" id="PTHR45638:SF11">
    <property type="entry name" value="CYCLIC NUCLEOTIDE-GATED CATION CHANNEL SUBUNIT A"/>
    <property type="match status" value="1"/>
</dbReference>
<dbReference type="PROSITE" id="PS00889">
    <property type="entry name" value="CNMP_BINDING_2"/>
    <property type="match status" value="1"/>
</dbReference>
<gene>
    <name evidence="11" type="ORF">J437_LFUL000774</name>
</gene>
<dbReference type="Gene3D" id="1.10.287.630">
    <property type="entry name" value="Helix hairpin bin"/>
    <property type="match status" value="1"/>
</dbReference>
<evidence type="ECO:0000313" key="12">
    <source>
        <dbReference type="Proteomes" id="UP000792457"/>
    </source>
</evidence>
<evidence type="ECO:0000256" key="2">
    <source>
        <dbReference type="ARBA" id="ARBA00022448"/>
    </source>
</evidence>
<keyword evidence="12" id="KW-1185">Reference proteome</keyword>
<dbReference type="GO" id="GO:0017071">
    <property type="term" value="C:intracellular cyclic nucleotide activated cation channel complex"/>
    <property type="evidence" value="ECO:0007669"/>
    <property type="project" value="TreeGrafter"/>
</dbReference>
<dbReference type="InterPro" id="IPR050866">
    <property type="entry name" value="CNG_cation_channel"/>
</dbReference>
<accession>A0A8K0KP37</accession>